<dbReference type="Pfam" id="PF17921">
    <property type="entry name" value="Integrase_H2C2"/>
    <property type="match status" value="1"/>
</dbReference>
<organism evidence="2 3">
    <name type="scientific">Coffea arabica</name>
    <name type="common">Arabian coffee</name>
    <dbReference type="NCBI Taxonomy" id="13443"/>
    <lineage>
        <taxon>Eukaryota</taxon>
        <taxon>Viridiplantae</taxon>
        <taxon>Streptophyta</taxon>
        <taxon>Embryophyta</taxon>
        <taxon>Tracheophyta</taxon>
        <taxon>Spermatophyta</taxon>
        <taxon>Magnoliopsida</taxon>
        <taxon>eudicotyledons</taxon>
        <taxon>Gunneridae</taxon>
        <taxon>Pentapetalae</taxon>
        <taxon>asterids</taxon>
        <taxon>lamiids</taxon>
        <taxon>Gentianales</taxon>
        <taxon>Rubiaceae</taxon>
        <taxon>Ixoroideae</taxon>
        <taxon>Gardenieae complex</taxon>
        <taxon>Bertiereae - Coffeeae clade</taxon>
        <taxon>Coffeeae</taxon>
        <taxon>Coffea</taxon>
    </lineage>
</organism>
<evidence type="ECO:0000313" key="3">
    <source>
        <dbReference type="RefSeq" id="XP_071928151.1"/>
    </source>
</evidence>
<dbReference type="InterPro" id="IPR041588">
    <property type="entry name" value="Integrase_H2C2"/>
</dbReference>
<evidence type="ECO:0000313" key="2">
    <source>
        <dbReference type="Proteomes" id="UP001652660"/>
    </source>
</evidence>
<protein>
    <recommendedName>
        <fullName evidence="1">Integrase zinc-binding domain-containing protein</fullName>
    </recommendedName>
</protein>
<feature type="domain" description="Integrase zinc-binding" evidence="1">
    <location>
        <begin position="72"/>
        <end position="118"/>
    </location>
</feature>
<sequence length="124" mass="14666">MNVVTDTLSRRHPLLAVLDAKLLGFKMLKELYTHDHDFGEVYASCIKNPYGKYFLYNEFLFYVEKLCVPNFSIRDLLIREAHSGGLMGYFSIVKTPAMLQEHFYWSHMRRDIERMRNCPSAWHA</sequence>
<name>A0ABM4W8P0_COFAR</name>
<accession>A0ABM4W8P0</accession>
<gene>
    <name evidence="3" type="primary">LOC140021285</name>
</gene>
<dbReference type="Gene3D" id="1.10.340.70">
    <property type="match status" value="1"/>
</dbReference>
<proteinExistence type="predicted"/>
<dbReference type="GeneID" id="140021285"/>
<dbReference type="Proteomes" id="UP001652660">
    <property type="component" value="Chromosome 11e"/>
</dbReference>
<dbReference type="RefSeq" id="XP_071928151.1">
    <property type="nucleotide sequence ID" value="XM_072072050.1"/>
</dbReference>
<evidence type="ECO:0000259" key="1">
    <source>
        <dbReference type="Pfam" id="PF17921"/>
    </source>
</evidence>
<keyword evidence="2" id="KW-1185">Reference proteome</keyword>
<reference evidence="3" key="1">
    <citation type="submission" date="2025-08" db="UniProtKB">
        <authorList>
            <consortium name="RefSeq"/>
        </authorList>
    </citation>
    <scope>IDENTIFICATION</scope>
    <source>
        <tissue evidence="3">Leaves</tissue>
    </source>
</reference>